<comment type="caution">
    <text evidence="1">The sequence shown here is derived from an EMBL/GenBank/DDBJ whole genome shotgun (WGS) entry which is preliminary data.</text>
</comment>
<dbReference type="GO" id="GO:0016020">
    <property type="term" value="C:membrane"/>
    <property type="evidence" value="ECO:0007669"/>
    <property type="project" value="InterPro"/>
</dbReference>
<accession>A0A150IT99</accession>
<dbReference type="AlphaFoldDB" id="A0A150IT99"/>
<protein>
    <submittedName>
        <fullName evidence="1">Serine dehydrogenase proteinase</fullName>
    </submittedName>
</protein>
<dbReference type="InterPro" id="IPR002825">
    <property type="entry name" value="Pept_S49_ser-pept_pro"/>
</dbReference>
<sequence>MNESQKIIAKNKVFEDLKEKISANIKNKEKIVSEKINKLEEMRERRCYPLLFDPETPIDSKLVGKVFYDLRKNFKDCDGTLDVLICSTGGEPDAAYNLAMLFRKYGSKDLNFIVPRMAKSAATILACASDKILMTPIAELGPLDVQIFRLEFKSDGIEPTVFSPMHVELTLDMIRKEYNEGNEALAKALLERIQSPILLSSFIKANEISEQYTTKLLNTRMLKDQKDKVSDISKQLTRGYAHHGFCINIEEARELGLVVEEIPDDQIDLINEIQMTKDKISELKSRAANLKSDEDNPEAFVLDLVKDGLEELLEN</sequence>
<dbReference type="EMBL" id="LNGF01000009">
    <property type="protein sequence ID" value="KYC48206.1"/>
    <property type="molecule type" value="Genomic_DNA"/>
</dbReference>
<reference evidence="1 2" key="1">
    <citation type="journal article" date="2016" name="ISME J.">
        <title>Chasing the elusive Euryarchaeota class WSA2: genomes reveal a uniquely fastidious methyl-reducing methanogen.</title>
        <authorList>
            <person name="Nobu M.K."/>
            <person name="Narihiro T."/>
            <person name="Kuroda K."/>
            <person name="Mei R."/>
            <person name="Liu W.T."/>
        </authorList>
    </citation>
    <scope>NUCLEOTIDE SEQUENCE [LARGE SCALE GENOMIC DNA]</scope>
    <source>
        <strain evidence="1">B15fssc0709_Meth_Bin003</strain>
    </source>
</reference>
<dbReference type="PANTHER" id="PTHR35984:SF1">
    <property type="entry name" value="PERIPLASMIC SERINE PROTEASE"/>
    <property type="match status" value="1"/>
</dbReference>
<dbReference type="SUPFAM" id="SSF52096">
    <property type="entry name" value="ClpP/crotonase"/>
    <property type="match status" value="1"/>
</dbReference>
<evidence type="ECO:0000313" key="1">
    <source>
        <dbReference type="EMBL" id="KYC48206.1"/>
    </source>
</evidence>
<organism evidence="1 2">
    <name type="scientific">Candidatus Methanofastidiosum methylothiophilum</name>
    <dbReference type="NCBI Taxonomy" id="1705564"/>
    <lineage>
        <taxon>Archaea</taxon>
        <taxon>Methanobacteriati</taxon>
        <taxon>Methanobacteriota</taxon>
        <taxon>Stenosarchaea group</taxon>
        <taxon>Candidatus Methanofastidiosia</taxon>
        <taxon>Candidatus Methanofastidiosales</taxon>
        <taxon>Candidatus Methanofastidiosaceae</taxon>
        <taxon>Candidatus Methanofastidiosum</taxon>
    </lineage>
</organism>
<name>A0A150IT99_9EURY</name>
<proteinExistence type="predicted"/>
<dbReference type="InterPro" id="IPR029045">
    <property type="entry name" value="ClpP/crotonase-like_dom_sf"/>
</dbReference>
<dbReference type="Gene3D" id="3.90.226.10">
    <property type="entry name" value="2-enoyl-CoA Hydratase, Chain A, domain 1"/>
    <property type="match status" value="1"/>
</dbReference>
<evidence type="ECO:0000313" key="2">
    <source>
        <dbReference type="Proteomes" id="UP000091929"/>
    </source>
</evidence>
<dbReference type="Proteomes" id="UP000091929">
    <property type="component" value="Unassembled WGS sequence"/>
</dbReference>
<gene>
    <name evidence="1" type="ORF">APG11_00567</name>
</gene>
<dbReference type="PANTHER" id="PTHR35984">
    <property type="entry name" value="PERIPLASMIC SERINE PROTEASE"/>
    <property type="match status" value="1"/>
</dbReference>